<reference evidence="4 5" key="1">
    <citation type="submission" date="2023-07" db="EMBL/GenBank/DDBJ databases">
        <title>Sorghum-associated microbial communities from plants grown in Nebraska, USA.</title>
        <authorList>
            <person name="Schachtman D."/>
        </authorList>
    </citation>
    <scope>NUCLEOTIDE SEQUENCE [LARGE SCALE GENOMIC DNA]</scope>
    <source>
        <strain evidence="4 5">DS2154</strain>
    </source>
</reference>
<dbReference type="GO" id="GO:0004340">
    <property type="term" value="F:glucokinase activity"/>
    <property type="evidence" value="ECO:0007669"/>
    <property type="project" value="UniProtKB-EC"/>
</dbReference>
<dbReference type="SUPFAM" id="SSF53067">
    <property type="entry name" value="Actin-like ATPase domain"/>
    <property type="match status" value="1"/>
</dbReference>
<dbReference type="Gene3D" id="3.40.367.20">
    <property type="match status" value="1"/>
</dbReference>
<dbReference type="InterPro" id="IPR043129">
    <property type="entry name" value="ATPase_NBD"/>
</dbReference>
<proteinExistence type="inferred from homology"/>
<dbReference type="Proteomes" id="UP001262754">
    <property type="component" value="Unassembled WGS sequence"/>
</dbReference>
<dbReference type="PANTHER" id="PTHR47690:SF1">
    <property type="entry name" value="GLUCOKINASE"/>
    <property type="match status" value="1"/>
</dbReference>
<dbReference type="PANTHER" id="PTHR47690">
    <property type="entry name" value="GLUCOKINASE"/>
    <property type="match status" value="1"/>
</dbReference>
<keyword evidence="5" id="KW-1185">Reference proteome</keyword>
<dbReference type="EMBL" id="JAVDRL010000009">
    <property type="protein sequence ID" value="MDR6532597.1"/>
    <property type="molecule type" value="Genomic_DNA"/>
</dbReference>
<dbReference type="RefSeq" id="WP_230983658.1">
    <property type="nucleotide sequence ID" value="NZ_BMLD01000001.1"/>
</dbReference>
<dbReference type="InterPro" id="IPR050201">
    <property type="entry name" value="Bacterial_glucokinase"/>
</dbReference>
<keyword evidence="2" id="KW-0418">Kinase</keyword>
<evidence type="ECO:0000256" key="2">
    <source>
        <dbReference type="ARBA" id="ARBA00022777"/>
    </source>
</evidence>
<accession>A0ABU1N2U1</accession>
<protein>
    <submittedName>
        <fullName evidence="4">Glucokinase</fullName>
        <ecNumber evidence="4">2.7.1.2</ecNumber>
    </submittedName>
</protein>
<dbReference type="EC" id="2.7.1.2" evidence="4"/>
<evidence type="ECO:0000313" key="5">
    <source>
        <dbReference type="Proteomes" id="UP001262754"/>
    </source>
</evidence>
<evidence type="ECO:0000256" key="3">
    <source>
        <dbReference type="RuleBase" id="RU004046"/>
    </source>
</evidence>
<gene>
    <name evidence="4" type="ORF">J2800_003355</name>
</gene>
<dbReference type="InterPro" id="IPR003836">
    <property type="entry name" value="Glucokinase"/>
</dbReference>
<comment type="caution">
    <text evidence="4">The sequence shown here is derived from an EMBL/GenBank/DDBJ whole genome shotgun (WGS) entry which is preliminary data.</text>
</comment>
<dbReference type="Gene3D" id="3.30.420.40">
    <property type="match status" value="1"/>
</dbReference>
<keyword evidence="1 4" id="KW-0808">Transferase</keyword>
<evidence type="ECO:0000256" key="1">
    <source>
        <dbReference type="ARBA" id="ARBA00022679"/>
    </source>
</evidence>
<dbReference type="Pfam" id="PF02685">
    <property type="entry name" value="Glucokinase"/>
    <property type="match status" value="1"/>
</dbReference>
<name>A0ABU1N2U1_9CAUL</name>
<evidence type="ECO:0000313" key="4">
    <source>
        <dbReference type="EMBL" id="MDR6532597.1"/>
    </source>
</evidence>
<sequence>MSDKFLLVDADGAYARFAVVEAGEPPATVEAMPASSLDELIEVLSQALAKLGGPRLHGAAFSAPGPIFGKTLQVTHADLKLDADVLSERLGVAEVRLVNDFTARAMAMPLLGPEALEQIGGAPPKGQAPAAALGPSTGLGVSILNPDGFVGWVATASEGGHAALAAGSARECAVIEHLRLANPYVSADRVLSDGGLLEVAAAIAQLDGHAPPGGDFGQLVAAARAQDPIAREAFALFSSWLGSVSGDLALVAGARSGVYIFSPMMLGWTDLFDRDLCRTRFEAKGRMDVYMRDIPLYLVLEADCGLLGLSALYAGSGPF</sequence>
<comment type="similarity">
    <text evidence="3">Belongs to the bacterial glucokinase family.</text>
</comment>
<dbReference type="CDD" id="cd24008">
    <property type="entry name" value="ASKHA_NBD_GLK"/>
    <property type="match status" value="1"/>
</dbReference>
<organism evidence="4 5">
    <name type="scientific">Caulobacter rhizosphaerae</name>
    <dbReference type="NCBI Taxonomy" id="2010972"/>
    <lineage>
        <taxon>Bacteria</taxon>
        <taxon>Pseudomonadati</taxon>
        <taxon>Pseudomonadota</taxon>
        <taxon>Alphaproteobacteria</taxon>
        <taxon>Caulobacterales</taxon>
        <taxon>Caulobacteraceae</taxon>
        <taxon>Caulobacter</taxon>
    </lineage>
</organism>